<proteinExistence type="predicted"/>
<evidence type="ECO:0000313" key="1">
    <source>
        <dbReference type="EMBL" id="SEQ09838.1"/>
    </source>
</evidence>
<evidence type="ECO:0000313" key="2">
    <source>
        <dbReference type="Proteomes" id="UP000199021"/>
    </source>
</evidence>
<dbReference type="InParanoid" id="A0A1H9DAR9"/>
<accession>A0A1H9DAR9</accession>
<keyword evidence="2" id="KW-1185">Reference proteome</keyword>
<organism evidence="1 2">
    <name type="scientific">Neolewinella agarilytica</name>
    <dbReference type="NCBI Taxonomy" id="478744"/>
    <lineage>
        <taxon>Bacteria</taxon>
        <taxon>Pseudomonadati</taxon>
        <taxon>Bacteroidota</taxon>
        <taxon>Saprospiria</taxon>
        <taxon>Saprospirales</taxon>
        <taxon>Lewinellaceae</taxon>
        <taxon>Neolewinella</taxon>
    </lineage>
</organism>
<sequence>MCLLDTLIAKYRPTISKNRMVQDGTKLLGLLYLRNKLEPENDFSSSSLMDFTIYT</sequence>
<protein>
    <submittedName>
        <fullName evidence="1">Uncharacterized protein</fullName>
    </submittedName>
</protein>
<dbReference type="Proteomes" id="UP000199021">
    <property type="component" value="Unassembled WGS sequence"/>
</dbReference>
<name>A0A1H9DAR9_9BACT</name>
<reference evidence="2" key="1">
    <citation type="submission" date="2016-10" db="EMBL/GenBank/DDBJ databases">
        <authorList>
            <person name="Varghese N."/>
            <person name="Submissions S."/>
        </authorList>
    </citation>
    <scope>NUCLEOTIDE SEQUENCE [LARGE SCALE GENOMIC DNA]</scope>
    <source>
        <strain evidence="2">DSM 24740</strain>
    </source>
</reference>
<gene>
    <name evidence="1" type="ORF">SAMN05444359_105193</name>
</gene>
<dbReference type="STRING" id="478744.SAMN05444359_105193"/>
<dbReference type="AlphaFoldDB" id="A0A1H9DAR9"/>
<dbReference type="EMBL" id="FOFB01000005">
    <property type="protein sequence ID" value="SEQ09838.1"/>
    <property type="molecule type" value="Genomic_DNA"/>
</dbReference>